<dbReference type="EMBL" id="JARQWQ010000184">
    <property type="protein sequence ID" value="KAK2547445.1"/>
    <property type="molecule type" value="Genomic_DNA"/>
</dbReference>
<reference evidence="1" key="1">
    <citation type="journal article" date="2023" name="G3 (Bethesda)">
        <title>Whole genome assembly and annotation of the endangered Caribbean coral Acropora cervicornis.</title>
        <authorList>
            <person name="Selwyn J.D."/>
            <person name="Vollmer S.V."/>
        </authorList>
    </citation>
    <scope>NUCLEOTIDE SEQUENCE</scope>
    <source>
        <strain evidence="1">K2</strain>
    </source>
</reference>
<keyword evidence="2" id="KW-1185">Reference proteome</keyword>
<accession>A0AAD9URT7</accession>
<proteinExistence type="predicted"/>
<gene>
    <name evidence="1" type="ORF">P5673_032572</name>
</gene>
<dbReference type="Proteomes" id="UP001249851">
    <property type="component" value="Unassembled WGS sequence"/>
</dbReference>
<protein>
    <submittedName>
        <fullName evidence="1">Uncharacterized protein</fullName>
    </submittedName>
</protein>
<sequence>MEYKEKVLLFLLLLRRSRRHRKLRETAKRKRTCWVHAYVSRHVSAFVDVSESIYHQEGYAHEGGNWGS</sequence>
<evidence type="ECO:0000313" key="2">
    <source>
        <dbReference type="Proteomes" id="UP001249851"/>
    </source>
</evidence>
<evidence type="ECO:0000313" key="1">
    <source>
        <dbReference type="EMBL" id="KAK2547445.1"/>
    </source>
</evidence>
<dbReference type="AlphaFoldDB" id="A0AAD9URT7"/>
<name>A0AAD9URT7_ACRCE</name>
<comment type="caution">
    <text evidence="1">The sequence shown here is derived from an EMBL/GenBank/DDBJ whole genome shotgun (WGS) entry which is preliminary data.</text>
</comment>
<reference evidence="1" key="2">
    <citation type="journal article" date="2023" name="Science">
        <title>Genomic signatures of disease resistance in endangered staghorn corals.</title>
        <authorList>
            <person name="Vollmer S.V."/>
            <person name="Selwyn J.D."/>
            <person name="Despard B.A."/>
            <person name="Roesel C.L."/>
        </authorList>
    </citation>
    <scope>NUCLEOTIDE SEQUENCE</scope>
    <source>
        <strain evidence="1">K2</strain>
    </source>
</reference>
<organism evidence="1 2">
    <name type="scientific">Acropora cervicornis</name>
    <name type="common">Staghorn coral</name>
    <dbReference type="NCBI Taxonomy" id="6130"/>
    <lineage>
        <taxon>Eukaryota</taxon>
        <taxon>Metazoa</taxon>
        <taxon>Cnidaria</taxon>
        <taxon>Anthozoa</taxon>
        <taxon>Hexacorallia</taxon>
        <taxon>Scleractinia</taxon>
        <taxon>Astrocoeniina</taxon>
        <taxon>Acroporidae</taxon>
        <taxon>Acropora</taxon>
    </lineage>
</organism>